<reference evidence="1" key="1">
    <citation type="submission" date="2014-09" db="EMBL/GenBank/DDBJ databases">
        <title>Genome sequence of the luminous mushroom Mycena chlorophos for searching fungal bioluminescence genes.</title>
        <authorList>
            <person name="Tanaka Y."/>
            <person name="Kasuga D."/>
            <person name="Oba Y."/>
            <person name="Hase S."/>
            <person name="Sato K."/>
            <person name="Oba Y."/>
            <person name="Sakakibara Y."/>
        </authorList>
    </citation>
    <scope>NUCLEOTIDE SEQUENCE</scope>
</reference>
<evidence type="ECO:0000313" key="1">
    <source>
        <dbReference type="EMBL" id="GAT49529.1"/>
    </source>
</evidence>
<organism evidence="1 2">
    <name type="scientific">Mycena chlorophos</name>
    <name type="common">Agaric fungus</name>
    <name type="synonym">Agaricus chlorophos</name>
    <dbReference type="NCBI Taxonomy" id="658473"/>
    <lineage>
        <taxon>Eukaryota</taxon>
        <taxon>Fungi</taxon>
        <taxon>Dikarya</taxon>
        <taxon>Basidiomycota</taxon>
        <taxon>Agaricomycotina</taxon>
        <taxon>Agaricomycetes</taxon>
        <taxon>Agaricomycetidae</taxon>
        <taxon>Agaricales</taxon>
        <taxon>Marasmiineae</taxon>
        <taxon>Mycenaceae</taxon>
        <taxon>Mycena</taxon>
    </lineage>
</organism>
<sequence>MPLLQGPFPALERLAIRDRYDGWFQPDADAVSILRFPVGADPYGPYPKLTELCIDFQSPLLRALPPLPNLAALHIDGIARDDLFPPVFKVLSQMTGLEELTIDTRPMYFEPTAPSRVIDHAISLPALRKFTLTADRPVDATAFLDGFILPALREVDIKLRQSQARGIGSLLKKIAYLVGPPLSMRIQPIGDFDRRVEGITALGSAATQMYPELNFSPRDLAHFWPGWTSMYRYEVAISWVSQPFNDAQLDCLMQEISELPRQLLAGIRWLVLKNCLASSESFWSDFAGRVHGVRAICVVGFPPSGLFWAMLHNFESKDSDIRLFLSLKALFLNDVNLGAGGWLAPLINPSSRGISHYECDDTRFLELLVCYLDARLAAGYPSLKLEMLACSNYSAAEIQLIRMLVAGLLWDGWGAVTATYGQRWDEHEAITSQFANTLSDCTRK</sequence>
<protein>
    <submittedName>
        <fullName evidence="1">Uncharacterized protein</fullName>
    </submittedName>
</protein>
<evidence type="ECO:0000313" key="2">
    <source>
        <dbReference type="Proteomes" id="UP000815677"/>
    </source>
</evidence>
<accession>A0ABQ0LEL7</accession>
<name>A0ABQ0LEL7_MYCCL</name>
<proteinExistence type="predicted"/>
<dbReference type="EMBL" id="DF845605">
    <property type="protein sequence ID" value="GAT49529.1"/>
    <property type="molecule type" value="Genomic_DNA"/>
</dbReference>
<keyword evidence="2" id="KW-1185">Reference proteome</keyword>
<gene>
    <name evidence="1" type="ORF">MCHLO_06838</name>
</gene>
<dbReference type="Proteomes" id="UP000815677">
    <property type="component" value="Unassembled WGS sequence"/>
</dbReference>